<accession>A0A0S2W907</accession>
<dbReference type="Pfam" id="PF00456">
    <property type="entry name" value="Transketolase_N"/>
    <property type="match status" value="1"/>
</dbReference>
<feature type="domain" description="Transketolase N-terminal" evidence="4">
    <location>
        <begin position="15"/>
        <end position="253"/>
    </location>
</feature>
<evidence type="ECO:0000313" key="7">
    <source>
        <dbReference type="Proteomes" id="UP000064844"/>
    </source>
</evidence>
<dbReference type="InterPro" id="IPR029061">
    <property type="entry name" value="THDP-binding"/>
</dbReference>
<evidence type="ECO:0000256" key="2">
    <source>
        <dbReference type="ARBA" id="ARBA00007131"/>
    </source>
</evidence>
<dbReference type="EC" id="2.2.1.1" evidence="5"/>
<keyword evidence="5" id="KW-0808">Transferase</keyword>
<comment type="cofactor">
    <cofactor evidence="1">
        <name>thiamine diphosphate</name>
        <dbReference type="ChEBI" id="CHEBI:58937"/>
    </cofactor>
</comment>
<dbReference type="EMBL" id="QEKK01000013">
    <property type="protein sequence ID" value="PVY46767.1"/>
    <property type="molecule type" value="Genomic_DNA"/>
</dbReference>
<comment type="similarity">
    <text evidence="2">Belongs to the transketolase family.</text>
</comment>
<keyword evidence="7" id="KW-1185">Reference proteome</keyword>
<reference evidence="5 7" key="1">
    <citation type="journal article" date="2015" name="Nat. Commun.">
        <title>Production of butyrate from lysine and the Amadori product fructoselysine by a human gut commensal.</title>
        <authorList>
            <person name="Bui T.P."/>
            <person name="Ritari J."/>
            <person name="Boeren S."/>
            <person name="de Waard P."/>
            <person name="Plugge C.M."/>
            <person name="de Vos W.M."/>
        </authorList>
    </citation>
    <scope>NUCLEOTIDE SEQUENCE [LARGE SCALE GENOMIC DNA]</scope>
    <source>
        <strain evidence="5 7">AF211</strain>
    </source>
</reference>
<dbReference type="PANTHER" id="PTHR47514:SF1">
    <property type="entry name" value="TRANSKETOLASE N-TERMINAL SECTION-RELATED"/>
    <property type="match status" value="1"/>
</dbReference>
<sequence length="278" mass="30082">MKPFDREALERSAFHIRSNIVRTIASNGEGHAGGALSAADILAVLYFAVMDYDPEDPVHRDKLLLSGGHKCLALYGAMVELGVLEPELLKTYNQLGTLFPGHPDATKLPCLDFSTGSLGHGLPLGCGYALAARKAGLPYRTYVLMGDGEQGEGTNWEAAAFAAHNHLDNLVAILDENTLQINGRTSEICKPTSYESRYAAFGWAVRPVPGHDVGALYDAFAQIPLEPGKPTLLVAKTTKGKGISFLEDQQKYHHWNPDAGEAARALEELDARAAERGW</sequence>
<dbReference type="CDD" id="cd02012">
    <property type="entry name" value="TPP_TK"/>
    <property type="match status" value="1"/>
</dbReference>
<keyword evidence="3" id="KW-0786">Thiamine pyrophosphate</keyword>
<dbReference type="KEGG" id="ibu:IB211_03326c"/>
<evidence type="ECO:0000256" key="3">
    <source>
        <dbReference type="ARBA" id="ARBA00023052"/>
    </source>
</evidence>
<evidence type="ECO:0000313" key="8">
    <source>
        <dbReference type="Proteomes" id="UP000245778"/>
    </source>
</evidence>
<dbReference type="SUPFAM" id="SSF52518">
    <property type="entry name" value="Thiamin diphosphate-binding fold (THDP-binding)"/>
    <property type="match status" value="1"/>
</dbReference>
<dbReference type="PANTHER" id="PTHR47514">
    <property type="entry name" value="TRANSKETOLASE N-TERMINAL SECTION-RELATED"/>
    <property type="match status" value="1"/>
</dbReference>
<dbReference type="eggNOG" id="COG3959">
    <property type="taxonomic scope" value="Bacteria"/>
</dbReference>
<dbReference type="EMBL" id="CP011307">
    <property type="protein sequence ID" value="ALP95714.1"/>
    <property type="molecule type" value="Genomic_DNA"/>
</dbReference>
<name>A0A0S2W907_9FIRM</name>
<evidence type="ECO:0000256" key="1">
    <source>
        <dbReference type="ARBA" id="ARBA00001964"/>
    </source>
</evidence>
<reference evidence="7" key="2">
    <citation type="submission" date="2015-04" db="EMBL/GenBank/DDBJ databases">
        <title>A butyrogenic pathway from the amino acid lysine in a human gut commensal.</title>
        <authorList>
            <person name="de Vos W.M."/>
            <person name="Bui N.T.P."/>
            <person name="Plugge C.M."/>
            <person name="Ritari J."/>
        </authorList>
    </citation>
    <scope>NUCLEOTIDE SEQUENCE [LARGE SCALE GENOMIC DNA]</scope>
    <source>
        <strain evidence="7">AF211</strain>
    </source>
</reference>
<evidence type="ECO:0000313" key="5">
    <source>
        <dbReference type="EMBL" id="ALP95714.1"/>
    </source>
</evidence>
<dbReference type="AlphaFoldDB" id="A0A0S2W907"/>
<dbReference type="Proteomes" id="UP000245778">
    <property type="component" value="Unassembled WGS sequence"/>
</dbReference>
<dbReference type="OrthoDB" id="8732661at2"/>
<dbReference type="InterPro" id="IPR005474">
    <property type="entry name" value="Transketolase_N"/>
</dbReference>
<organism evidence="5 7">
    <name type="scientific">Intestinimonas butyriciproducens</name>
    <dbReference type="NCBI Taxonomy" id="1297617"/>
    <lineage>
        <taxon>Bacteria</taxon>
        <taxon>Bacillati</taxon>
        <taxon>Bacillota</taxon>
        <taxon>Clostridia</taxon>
        <taxon>Eubacteriales</taxon>
        <taxon>Intestinimonas</taxon>
    </lineage>
</organism>
<dbReference type="PATRIC" id="fig|1297617.4.peg.3416"/>
<gene>
    <name evidence="6" type="ORF">C7373_11317</name>
    <name evidence="5" type="ORF">IB211_03326c</name>
</gene>
<dbReference type="GeneID" id="93230679"/>
<reference evidence="6 8" key="3">
    <citation type="submission" date="2018-04" db="EMBL/GenBank/DDBJ databases">
        <title>Genomic Encyclopedia of Type Strains, Phase IV (KMG-IV): sequencing the most valuable type-strain genomes for metagenomic binning, comparative biology and taxonomic classification.</title>
        <authorList>
            <person name="Goeker M."/>
        </authorList>
    </citation>
    <scope>NUCLEOTIDE SEQUENCE [LARGE SCALE GENOMIC DNA]</scope>
    <source>
        <strain evidence="6 8">DSM 26588</strain>
    </source>
</reference>
<dbReference type="RefSeq" id="WP_058118652.1">
    <property type="nucleotide sequence ID" value="NZ_CALICV010000069.1"/>
</dbReference>
<proteinExistence type="inferred from homology"/>
<evidence type="ECO:0000313" key="6">
    <source>
        <dbReference type="EMBL" id="PVY46767.1"/>
    </source>
</evidence>
<evidence type="ECO:0000259" key="4">
    <source>
        <dbReference type="Pfam" id="PF00456"/>
    </source>
</evidence>
<dbReference type="Proteomes" id="UP000064844">
    <property type="component" value="Chromosome"/>
</dbReference>
<dbReference type="Gene3D" id="3.40.50.970">
    <property type="match status" value="1"/>
</dbReference>
<protein>
    <submittedName>
        <fullName evidence="5 6">Transketolase</fullName>
        <ecNumber evidence="5">2.2.1.1</ecNumber>
    </submittedName>
</protein>
<dbReference type="STRING" id="1297617.IB211_03326c"/>
<dbReference type="GO" id="GO:0004802">
    <property type="term" value="F:transketolase activity"/>
    <property type="evidence" value="ECO:0007669"/>
    <property type="project" value="UniProtKB-EC"/>
</dbReference>